<dbReference type="AlphaFoldDB" id="A0AAN8RBP0"/>
<accession>A0AAN8RBP0</accession>
<gene>
    <name evidence="2" type="ORF">TWF718_002938</name>
</gene>
<dbReference type="Proteomes" id="UP001313282">
    <property type="component" value="Unassembled WGS sequence"/>
</dbReference>
<evidence type="ECO:0000256" key="1">
    <source>
        <dbReference type="SAM" id="Phobius"/>
    </source>
</evidence>
<proteinExistence type="predicted"/>
<feature type="transmembrane region" description="Helical" evidence="1">
    <location>
        <begin position="6"/>
        <end position="26"/>
    </location>
</feature>
<evidence type="ECO:0000313" key="3">
    <source>
        <dbReference type="Proteomes" id="UP001313282"/>
    </source>
</evidence>
<organism evidence="2 3">
    <name type="scientific">Orbilia javanica</name>
    <dbReference type="NCBI Taxonomy" id="47235"/>
    <lineage>
        <taxon>Eukaryota</taxon>
        <taxon>Fungi</taxon>
        <taxon>Dikarya</taxon>
        <taxon>Ascomycota</taxon>
        <taxon>Pezizomycotina</taxon>
        <taxon>Orbiliomycetes</taxon>
        <taxon>Orbiliales</taxon>
        <taxon>Orbiliaceae</taxon>
        <taxon>Orbilia</taxon>
    </lineage>
</organism>
<comment type="caution">
    <text evidence="2">The sequence shown here is derived from an EMBL/GenBank/DDBJ whole genome shotgun (WGS) entry which is preliminary data.</text>
</comment>
<protein>
    <submittedName>
        <fullName evidence="2">Uncharacterized protein</fullName>
    </submittedName>
</protein>
<reference evidence="2 3" key="1">
    <citation type="submission" date="2019-10" db="EMBL/GenBank/DDBJ databases">
        <authorList>
            <person name="Palmer J.M."/>
        </authorList>
    </citation>
    <scope>NUCLEOTIDE SEQUENCE [LARGE SCALE GENOMIC DNA]</scope>
    <source>
        <strain evidence="2 3">TWF718</strain>
    </source>
</reference>
<evidence type="ECO:0000313" key="2">
    <source>
        <dbReference type="EMBL" id="KAK6330737.1"/>
    </source>
</evidence>
<keyword evidence="1" id="KW-1133">Transmembrane helix</keyword>
<keyword evidence="1" id="KW-0472">Membrane</keyword>
<keyword evidence="3" id="KW-1185">Reference proteome</keyword>
<sequence>MAYWRSSVSAIWIVSSLIISLSLVTWKNHQFYGEIYVSWVRDYGTYVSIVARVLSGILAKGQTYVAESLVVFATNFRLLSDFSSKKPISLDNLKLRQAMKERSIIFEWGNRRKSFISIAWLLFWQIPAVLWVGSITPVIRTARNPGIKVAVPVPRYSEGSRNFWATICPPTQVCAEEIFGSYFYQGYFSYAPWKNSHRTGLLVNAISQASSPNSSTPRTQKLDNTGYTYRGRSYGVAASVGLTTLRIISEADKISVPSIDFIRSYTYYEDGYHAEVSCQKNPSSQLSFSKLDSVQTPSDTLSTPQGYWVGGSLPNGEWKGFPTWGIQTNEYISVLAAVISKDRYMYGFLAGSKYPNLQNTECEVTFAPTKFNVSVDLGTKEITVTPVLLQDGSKPASIDIDPDRAIANNSFIGASYLSQSSTTLYTSVLGDAFNRNIYNVHLSNNQTSTSPTDILEGTTKGLELLLDSFLGSVGAAQLMLAFDSKETIGEVTLDVVQLGNSSVATWLLGVVGVISVGTILLLAVLWRKGCSSGLRDNMWECFSILLGDRDFLDYKSAIAGVAKGASFGYTLEAIENWDGSSEDMKVGKLEVSTVGDIGLRLNGKLLSTSSNYSSSSGSLPPQV</sequence>
<keyword evidence="1" id="KW-0812">Transmembrane</keyword>
<name>A0AAN8RBP0_9PEZI</name>
<dbReference type="EMBL" id="JAVHNR010000011">
    <property type="protein sequence ID" value="KAK6330737.1"/>
    <property type="molecule type" value="Genomic_DNA"/>
</dbReference>
<feature type="transmembrane region" description="Helical" evidence="1">
    <location>
        <begin position="503"/>
        <end position="526"/>
    </location>
</feature>